<name>A0A9N7TXP8_PLEPL</name>
<keyword evidence="2" id="KW-0472">Membrane</keyword>
<organism evidence="3 4">
    <name type="scientific">Pleuronectes platessa</name>
    <name type="common">European plaice</name>
    <dbReference type="NCBI Taxonomy" id="8262"/>
    <lineage>
        <taxon>Eukaryota</taxon>
        <taxon>Metazoa</taxon>
        <taxon>Chordata</taxon>
        <taxon>Craniata</taxon>
        <taxon>Vertebrata</taxon>
        <taxon>Euteleostomi</taxon>
        <taxon>Actinopterygii</taxon>
        <taxon>Neopterygii</taxon>
        <taxon>Teleostei</taxon>
        <taxon>Neoteleostei</taxon>
        <taxon>Acanthomorphata</taxon>
        <taxon>Carangaria</taxon>
        <taxon>Pleuronectiformes</taxon>
        <taxon>Pleuronectoidei</taxon>
        <taxon>Pleuronectidae</taxon>
        <taxon>Pleuronectes</taxon>
    </lineage>
</organism>
<feature type="region of interest" description="Disordered" evidence="1">
    <location>
        <begin position="1"/>
        <end position="49"/>
    </location>
</feature>
<feature type="compositionally biased region" description="Basic and acidic residues" evidence="1">
    <location>
        <begin position="19"/>
        <end position="46"/>
    </location>
</feature>
<evidence type="ECO:0000256" key="2">
    <source>
        <dbReference type="SAM" id="Phobius"/>
    </source>
</evidence>
<keyword evidence="4" id="KW-1185">Reference proteome</keyword>
<keyword evidence="2" id="KW-0812">Transmembrane</keyword>
<feature type="transmembrane region" description="Helical" evidence="2">
    <location>
        <begin position="111"/>
        <end position="136"/>
    </location>
</feature>
<evidence type="ECO:0000313" key="4">
    <source>
        <dbReference type="Proteomes" id="UP001153269"/>
    </source>
</evidence>
<dbReference type="Proteomes" id="UP001153269">
    <property type="component" value="Unassembled WGS sequence"/>
</dbReference>
<protein>
    <submittedName>
        <fullName evidence="3">Uncharacterized protein</fullName>
    </submittedName>
</protein>
<reference evidence="3" key="1">
    <citation type="submission" date="2020-03" db="EMBL/GenBank/DDBJ databases">
        <authorList>
            <person name="Weist P."/>
        </authorList>
    </citation>
    <scope>NUCLEOTIDE SEQUENCE</scope>
</reference>
<keyword evidence="2" id="KW-1133">Transmembrane helix</keyword>
<evidence type="ECO:0000313" key="3">
    <source>
        <dbReference type="EMBL" id="CAB1421041.1"/>
    </source>
</evidence>
<proteinExistence type="predicted"/>
<sequence>MAAVSRSGPLTGGLQPRWDLMETRPDGDTSRRRHDPTETRPDGDTSRRRHVPLPTVLVLTRRCEKLRPEAFITTSQLKEHSLNTHELRGSRSRLVAVNRLCRRFSPSTRVLMVWVCVLNWFQFGSGLLLVNLCVVLF</sequence>
<evidence type="ECO:0000256" key="1">
    <source>
        <dbReference type="SAM" id="MobiDB-lite"/>
    </source>
</evidence>
<accession>A0A9N7TXP8</accession>
<dbReference type="AlphaFoldDB" id="A0A9N7TXP8"/>
<gene>
    <name evidence="3" type="ORF">PLEPLA_LOCUS8922</name>
</gene>
<comment type="caution">
    <text evidence="3">The sequence shown here is derived from an EMBL/GenBank/DDBJ whole genome shotgun (WGS) entry which is preliminary data.</text>
</comment>
<dbReference type="EMBL" id="CADEAL010000502">
    <property type="protein sequence ID" value="CAB1421041.1"/>
    <property type="molecule type" value="Genomic_DNA"/>
</dbReference>